<reference evidence="1 2" key="1">
    <citation type="submission" date="2019-10" db="EMBL/GenBank/DDBJ databases">
        <title>Genomic and transcriptomic insights into the perfect genentic adaptation of a filamentous nitrogen-fixing cyanobacterium to rice fields.</title>
        <authorList>
            <person name="Chen Z."/>
        </authorList>
    </citation>
    <scope>NUCLEOTIDE SEQUENCE [LARGE SCALE GENOMIC DNA]</scope>
    <source>
        <strain evidence="1">CCNUC1</strain>
    </source>
</reference>
<evidence type="ECO:0000313" key="2">
    <source>
        <dbReference type="Proteomes" id="UP000326678"/>
    </source>
</evidence>
<dbReference type="Proteomes" id="UP000326678">
    <property type="component" value="Chromosome Gxm1"/>
</dbReference>
<dbReference type="EMBL" id="CP045226">
    <property type="protein sequence ID" value="QFS43802.1"/>
    <property type="molecule type" value="Genomic_DNA"/>
</dbReference>
<evidence type="ECO:0000313" key="1">
    <source>
        <dbReference type="EMBL" id="QFS43802.1"/>
    </source>
</evidence>
<accession>A0A5P8VTT9</accession>
<keyword evidence="2" id="KW-1185">Reference proteome</keyword>
<protein>
    <submittedName>
        <fullName evidence="1">Uncharacterized protein</fullName>
    </submittedName>
</protein>
<name>A0A5P8VTT9_9NOSO</name>
<dbReference type="KEGG" id="nsh:GXM_01275"/>
<organism evidence="1 2">
    <name type="scientific">Nostoc sphaeroides CCNUC1</name>
    <dbReference type="NCBI Taxonomy" id="2653204"/>
    <lineage>
        <taxon>Bacteria</taxon>
        <taxon>Bacillati</taxon>
        <taxon>Cyanobacteriota</taxon>
        <taxon>Cyanophyceae</taxon>
        <taxon>Nostocales</taxon>
        <taxon>Nostocaceae</taxon>
        <taxon>Nostoc</taxon>
    </lineage>
</organism>
<proteinExistence type="predicted"/>
<dbReference type="AlphaFoldDB" id="A0A5P8VTT9"/>
<sequence length="51" mass="6317">MVRFQVILRKRKRSVLYTQKYHTLNPWNYIIEQKRFILVNYGSVSELQFLV</sequence>
<gene>
    <name evidence="1" type="ORF">GXM_01275</name>
</gene>